<dbReference type="EMBL" id="JAMKFB020000008">
    <property type="protein sequence ID" value="KAL0187007.1"/>
    <property type="molecule type" value="Genomic_DNA"/>
</dbReference>
<comment type="caution">
    <text evidence="3">The sequence shown here is derived from an EMBL/GenBank/DDBJ whole genome shotgun (WGS) entry which is preliminary data.</text>
</comment>
<keyword evidence="4" id="KW-1185">Reference proteome</keyword>
<feature type="signal peptide" evidence="2">
    <location>
        <begin position="1"/>
        <end position="28"/>
    </location>
</feature>
<dbReference type="AlphaFoldDB" id="A0ABD0QLF7"/>
<reference evidence="3 4" key="1">
    <citation type="submission" date="2024-05" db="EMBL/GenBank/DDBJ databases">
        <title>Genome sequencing and assembly of Indian major carp, Cirrhinus mrigala (Hamilton, 1822).</title>
        <authorList>
            <person name="Mohindra V."/>
            <person name="Chowdhury L.M."/>
            <person name="Lal K."/>
            <person name="Jena J.K."/>
        </authorList>
    </citation>
    <scope>NUCLEOTIDE SEQUENCE [LARGE SCALE GENOMIC DNA]</scope>
    <source>
        <strain evidence="3">CM1030</strain>
        <tissue evidence="3">Blood</tissue>
    </source>
</reference>
<evidence type="ECO:0000313" key="3">
    <source>
        <dbReference type="EMBL" id="KAL0187007.1"/>
    </source>
</evidence>
<feature type="compositionally biased region" description="Polar residues" evidence="1">
    <location>
        <begin position="40"/>
        <end position="54"/>
    </location>
</feature>
<dbReference type="Proteomes" id="UP001529510">
    <property type="component" value="Unassembled WGS sequence"/>
</dbReference>
<evidence type="ECO:0000256" key="2">
    <source>
        <dbReference type="SAM" id="SignalP"/>
    </source>
</evidence>
<feature type="non-terminal residue" evidence="3">
    <location>
        <position position="82"/>
    </location>
</feature>
<gene>
    <name evidence="3" type="ORF">M9458_018677</name>
</gene>
<proteinExistence type="predicted"/>
<accession>A0ABD0QLF7</accession>
<evidence type="ECO:0000256" key="1">
    <source>
        <dbReference type="SAM" id="MobiDB-lite"/>
    </source>
</evidence>
<organism evidence="3 4">
    <name type="scientific">Cirrhinus mrigala</name>
    <name type="common">Mrigala</name>
    <dbReference type="NCBI Taxonomy" id="683832"/>
    <lineage>
        <taxon>Eukaryota</taxon>
        <taxon>Metazoa</taxon>
        <taxon>Chordata</taxon>
        <taxon>Craniata</taxon>
        <taxon>Vertebrata</taxon>
        <taxon>Euteleostomi</taxon>
        <taxon>Actinopterygii</taxon>
        <taxon>Neopterygii</taxon>
        <taxon>Teleostei</taxon>
        <taxon>Ostariophysi</taxon>
        <taxon>Cypriniformes</taxon>
        <taxon>Cyprinidae</taxon>
        <taxon>Labeoninae</taxon>
        <taxon>Labeonini</taxon>
        <taxon>Cirrhinus</taxon>
    </lineage>
</organism>
<evidence type="ECO:0000313" key="4">
    <source>
        <dbReference type="Proteomes" id="UP001529510"/>
    </source>
</evidence>
<feature type="region of interest" description="Disordered" evidence="1">
    <location>
        <begin position="40"/>
        <end position="61"/>
    </location>
</feature>
<keyword evidence="2" id="KW-0732">Signal</keyword>
<feature type="chain" id="PRO_5044761689" evidence="2">
    <location>
        <begin position="29"/>
        <end position="82"/>
    </location>
</feature>
<protein>
    <submittedName>
        <fullName evidence="3">Uncharacterized protein</fullName>
    </submittedName>
</protein>
<sequence>MQCRERCHQGVGCLVVGTDFLFATPCLASPTLKAVASKLNPTSVGKTSSKNRLTGNGKPPVETEVLHVKPKKNKKVVTPAKQ</sequence>
<name>A0ABD0QLF7_CIRMR</name>